<evidence type="ECO:0000313" key="4">
    <source>
        <dbReference type="EMBL" id="TWG06082.1"/>
    </source>
</evidence>
<dbReference type="InterPro" id="IPR008462">
    <property type="entry name" value="CsbD"/>
</dbReference>
<evidence type="ECO:0000313" key="7">
    <source>
        <dbReference type="Proteomes" id="UP001330827"/>
    </source>
</evidence>
<dbReference type="OrthoDB" id="3196802at2"/>
<sequence>MTDEGAKDKITGKAKETMGKMTGDRRKETEGKTDQAKGKAKGAMGDAKEHTKGIKDSLTGDDKS</sequence>
<accession>A0A561V3A3</accession>
<feature type="domain" description="CsbD-like" evidence="3">
    <location>
        <begin position="4"/>
        <end position="52"/>
    </location>
</feature>
<feature type="compositionally biased region" description="Basic and acidic residues" evidence="2">
    <location>
        <begin position="46"/>
        <end position="64"/>
    </location>
</feature>
<dbReference type="SUPFAM" id="SSF69047">
    <property type="entry name" value="Hypothetical protein YjbJ"/>
    <property type="match status" value="1"/>
</dbReference>
<protein>
    <submittedName>
        <fullName evidence="5">CsbD family protein</fullName>
    </submittedName>
    <submittedName>
        <fullName evidence="4">CsbD-like protein</fullName>
    </submittedName>
</protein>
<dbReference type="RefSeq" id="WP_145765920.1">
    <property type="nucleotide sequence ID" value="NZ_CP109114.1"/>
</dbReference>
<dbReference type="EMBL" id="CP109114">
    <property type="protein sequence ID" value="WSC12942.1"/>
    <property type="molecule type" value="Genomic_DNA"/>
</dbReference>
<gene>
    <name evidence="4" type="ORF">FHX80_114576</name>
    <name evidence="5" type="ORF">OIE64_08915</name>
</gene>
<proteinExistence type="inferred from homology"/>
<reference evidence="5 7" key="2">
    <citation type="submission" date="2022-10" db="EMBL/GenBank/DDBJ databases">
        <title>The complete genomes of actinobacterial strains from the NBC collection.</title>
        <authorList>
            <person name="Joergensen T.S."/>
            <person name="Alvarez Arevalo M."/>
            <person name="Sterndorff E.B."/>
            <person name="Faurdal D."/>
            <person name="Vuksanovic O."/>
            <person name="Mourched A.-S."/>
            <person name="Charusanti P."/>
            <person name="Shaw S."/>
            <person name="Blin K."/>
            <person name="Weber T."/>
        </authorList>
    </citation>
    <scope>NUCLEOTIDE SEQUENCE [LARGE SCALE GENOMIC DNA]</scope>
    <source>
        <strain evidence="5 7">NBC 01769</strain>
    </source>
</reference>
<dbReference type="Gene3D" id="1.10.1470.10">
    <property type="entry name" value="YjbJ"/>
    <property type="match status" value="1"/>
</dbReference>
<dbReference type="InterPro" id="IPR036629">
    <property type="entry name" value="YjbJ_sf"/>
</dbReference>
<feature type="compositionally biased region" description="Basic and acidic residues" evidence="2">
    <location>
        <begin position="1"/>
        <end position="37"/>
    </location>
</feature>
<dbReference type="AlphaFoldDB" id="A0A561V3A3"/>
<comment type="similarity">
    <text evidence="1">Belongs to the UPF0337 (CsbD) family.</text>
</comment>
<evidence type="ECO:0000256" key="2">
    <source>
        <dbReference type="SAM" id="MobiDB-lite"/>
    </source>
</evidence>
<evidence type="ECO:0000313" key="6">
    <source>
        <dbReference type="Proteomes" id="UP000318186"/>
    </source>
</evidence>
<feature type="region of interest" description="Disordered" evidence="2">
    <location>
        <begin position="1"/>
        <end position="64"/>
    </location>
</feature>
<evidence type="ECO:0000256" key="1">
    <source>
        <dbReference type="ARBA" id="ARBA00009129"/>
    </source>
</evidence>
<evidence type="ECO:0000259" key="3">
    <source>
        <dbReference type="Pfam" id="PF05532"/>
    </source>
</evidence>
<reference evidence="4 6" key="1">
    <citation type="submission" date="2019-06" db="EMBL/GenBank/DDBJ databases">
        <title>Sequencing the genomes of 1000 actinobacteria strains.</title>
        <authorList>
            <person name="Klenk H.-P."/>
        </authorList>
    </citation>
    <scope>NUCLEOTIDE SEQUENCE [LARGE SCALE GENOMIC DNA]</scope>
    <source>
        <strain evidence="4 6">DSM 42059</strain>
    </source>
</reference>
<dbReference type="Proteomes" id="UP001330827">
    <property type="component" value="Chromosome"/>
</dbReference>
<dbReference type="Proteomes" id="UP000318186">
    <property type="component" value="Unassembled WGS sequence"/>
</dbReference>
<evidence type="ECO:0000313" key="5">
    <source>
        <dbReference type="EMBL" id="WSC12942.1"/>
    </source>
</evidence>
<keyword evidence="7" id="KW-1185">Reference proteome</keyword>
<name>A0A561V3A3_9ACTN</name>
<dbReference type="EMBL" id="VIWW01000001">
    <property type="protein sequence ID" value="TWG06082.1"/>
    <property type="molecule type" value="Genomic_DNA"/>
</dbReference>
<dbReference type="Pfam" id="PF05532">
    <property type="entry name" value="CsbD"/>
    <property type="match status" value="1"/>
</dbReference>
<organism evidence="4 6">
    <name type="scientific">Streptomyces brevispora</name>
    <dbReference type="NCBI Taxonomy" id="887462"/>
    <lineage>
        <taxon>Bacteria</taxon>
        <taxon>Bacillati</taxon>
        <taxon>Actinomycetota</taxon>
        <taxon>Actinomycetes</taxon>
        <taxon>Kitasatosporales</taxon>
        <taxon>Streptomycetaceae</taxon>
        <taxon>Streptomyces</taxon>
    </lineage>
</organism>